<keyword evidence="7" id="KW-1185">Reference proteome</keyword>
<dbReference type="OrthoDB" id="6692864at2759"/>
<evidence type="ECO:0000256" key="3">
    <source>
        <dbReference type="ARBA" id="ARBA00023004"/>
    </source>
</evidence>
<keyword evidence="2 4" id="KW-0479">Metal-binding</keyword>
<dbReference type="GeneID" id="19325951"/>
<evidence type="ECO:0000313" key="6">
    <source>
        <dbReference type="EMBL" id="EOO03958.1"/>
    </source>
</evidence>
<dbReference type="InterPro" id="IPR036396">
    <property type="entry name" value="Cyt_P450_sf"/>
</dbReference>
<dbReference type="PRINTS" id="PR00463">
    <property type="entry name" value="EP450I"/>
</dbReference>
<evidence type="ECO:0000256" key="1">
    <source>
        <dbReference type="ARBA" id="ARBA00022617"/>
    </source>
</evidence>
<dbReference type="GO" id="GO:0016705">
    <property type="term" value="F:oxidoreductase activity, acting on paired donors, with incorporation or reduction of molecular oxygen"/>
    <property type="evidence" value="ECO:0007669"/>
    <property type="project" value="InterPro"/>
</dbReference>
<dbReference type="Gene3D" id="1.10.630.10">
    <property type="entry name" value="Cytochrome P450"/>
    <property type="match status" value="1"/>
</dbReference>
<dbReference type="PRINTS" id="PR00385">
    <property type="entry name" value="P450"/>
</dbReference>
<dbReference type="GO" id="GO:0004497">
    <property type="term" value="F:monooxygenase activity"/>
    <property type="evidence" value="ECO:0007669"/>
    <property type="project" value="UniProtKB-KW"/>
</dbReference>
<dbReference type="RefSeq" id="XP_007911326.1">
    <property type="nucleotide sequence ID" value="XM_007913135.1"/>
</dbReference>
<reference evidence="7" key="1">
    <citation type="journal article" date="2013" name="Genome Announc.">
        <title>Draft genome sequence of the ascomycete Phaeoacremonium aleophilum strain UCR-PA7, a causal agent of the esca disease complex in grapevines.</title>
        <authorList>
            <person name="Blanco-Ulate B."/>
            <person name="Rolshausen P."/>
            <person name="Cantu D."/>
        </authorList>
    </citation>
    <scope>NUCLEOTIDE SEQUENCE [LARGE SCALE GENOMIC DNA]</scope>
    <source>
        <strain evidence="7">UCR-PA7</strain>
    </source>
</reference>
<dbReference type="KEGG" id="tmn:UCRPA7_540"/>
<dbReference type="Proteomes" id="UP000014074">
    <property type="component" value="Unassembled WGS sequence"/>
</dbReference>
<feature type="transmembrane region" description="Helical" evidence="5">
    <location>
        <begin position="43"/>
        <end position="64"/>
    </location>
</feature>
<evidence type="ECO:0000256" key="4">
    <source>
        <dbReference type="PIRSR" id="PIRSR602401-1"/>
    </source>
</evidence>
<sequence length="462" mass="51306">MPPTLSSALNSSWEVTAGVSLLLGVVTHLTIRPFEIDSKGWPLFFSYIGVLVALLFSYVTTAGFSVFDAWLRTTIVANAFNVGLAGSILLYRAFFHRLHKFPGPFLAKLSRFYAMATAAETLQANVVAQKLHAKYGDFVRVAMFFGFDVMGDVGFSKDFHMLESGEEHSATKGLHDNMTAVGVLGTVPWLMSMLSKIPGATGSYARFTDWCGRELAAKREVVAHEKASLKDQEPRDVMTWLLKAQDDGDNSAPPGEGAFQEDSRLMIIAGSDTTSVAFTNALYYLTKYPATYRKLQEELAAVFPGGDGDWTYDKAKTVSYLDYIIQETLRLKPSIPAGLVRLTPATGLQIDEVFIPGDTIVSVPAYAVQRDARYWDNALEFVPERWEKLSTEKAPWIPFSRGQFSCPGRNLAFLELRMVLSRIALRYNLSFAPGTDVEKFDTDIKDTFTLNVPELPLIFTAR</sequence>
<protein>
    <submittedName>
        <fullName evidence="6">Putative benzoate 4-monooxygenase cytochrome protein</fullName>
    </submittedName>
</protein>
<dbReference type="EMBL" id="KB932812">
    <property type="protein sequence ID" value="EOO03958.1"/>
    <property type="molecule type" value="Genomic_DNA"/>
</dbReference>
<gene>
    <name evidence="6" type="ORF">UCRPA7_540</name>
</gene>
<dbReference type="PANTHER" id="PTHR24305:SF78">
    <property type="entry name" value="P450, PUTATIVE (EUROFUNG)-RELATED"/>
    <property type="match status" value="1"/>
</dbReference>
<keyword evidence="6" id="KW-0560">Oxidoreductase</keyword>
<dbReference type="GO" id="GO:0005506">
    <property type="term" value="F:iron ion binding"/>
    <property type="evidence" value="ECO:0007669"/>
    <property type="project" value="InterPro"/>
</dbReference>
<keyword evidence="5" id="KW-0472">Membrane</keyword>
<dbReference type="InterPro" id="IPR050121">
    <property type="entry name" value="Cytochrome_P450_monoxygenase"/>
</dbReference>
<evidence type="ECO:0000256" key="2">
    <source>
        <dbReference type="ARBA" id="ARBA00022723"/>
    </source>
</evidence>
<feature type="binding site" description="axial binding residue" evidence="4">
    <location>
        <position position="406"/>
    </location>
    <ligand>
        <name>heme</name>
        <dbReference type="ChEBI" id="CHEBI:30413"/>
    </ligand>
    <ligandPart>
        <name>Fe</name>
        <dbReference type="ChEBI" id="CHEBI:18248"/>
    </ligandPart>
</feature>
<keyword evidence="6" id="KW-0503">Monooxygenase</keyword>
<dbReference type="InterPro" id="IPR002401">
    <property type="entry name" value="Cyt_P450_E_grp-I"/>
</dbReference>
<name>R8BX73_PHAM7</name>
<keyword evidence="5" id="KW-0812">Transmembrane</keyword>
<evidence type="ECO:0000256" key="5">
    <source>
        <dbReference type="SAM" id="Phobius"/>
    </source>
</evidence>
<keyword evidence="5" id="KW-1133">Transmembrane helix</keyword>
<dbReference type="InterPro" id="IPR001128">
    <property type="entry name" value="Cyt_P450"/>
</dbReference>
<accession>R8BX73</accession>
<dbReference type="HOGENOM" id="CLU_001570_14_10_1"/>
<feature type="transmembrane region" description="Helical" evidence="5">
    <location>
        <begin position="70"/>
        <end position="91"/>
    </location>
</feature>
<organism evidence="6 7">
    <name type="scientific">Phaeoacremonium minimum (strain UCR-PA7)</name>
    <name type="common">Esca disease fungus</name>
    <name type="synonym">Togninia minima</name>
    <dbReference type="NCBI Taxonomy" id="1286976"/>
    <lineage>
        <taxon>Eukaryota</taxon>
        <taxon>Fungi</taxon>
        <taxon>Dikarya</taxon>
        <taxon>Ascomycota</taxon>
        <taxon>Pezizomycotina</taxon>
        <taxon>Sordariomycetes</taxon>
        <taxon>Sordariomycetidae</taxon>
        <taxon>Togniniales</taxon>
        <taxon>Togniniaceae</taxon>
        <taxon>Phaeoacremonium</taxon>
    </lineage>
</organism>
<comment type="cofactor">
    <cofactor evidence="4">
        <name>heme</name>
        <dbReference type="ChEBI" id="CHEBI:30413"/>
    </cofactor>
</comment>
<dbReference type="PANTHER" id="PTHR24305">
    <property type="entry name" value="CYTOCHROME P450"/>
    <property type="match status" value="1"/>
</dbReference>
<dbReference type="CDD" id="cd11061">
    <property type="entry name" value="CYP67-like"/>
    <property type="match status" value="1"/>
</dbReference>
<proteinExistence type="predicted"/>
<dbReference type="eggNOG" id="KOG0158">
    <property type="taxonomic scope" value="Eukaryota"/>
</dbReference>
<dbReference type="SUPFAM" id="SSF48264">
    <property type="entry name" value="Cytochrome P450"/>
    <property type="match status" value="1"/>
</dbReference>
<evidence type="ECO:0000313" key="7">
    <source>
        <dbReference type="Proteomes" id="UP000014074"/>
    </source>
</evidence>
<keyword evidence="3 4" id="KW-0408">Iron</keyword>
<keyword evidence="1 4" id="KW-0349">Heme</keyword>
<dbReference type="GO" id="GO:0020037">
    <property type="term" value="F:heme binding"/>
    <property type="evidence" value="ECO:0007669"/>
    <property type="project" value="InterPro"/>
</dbReference>
<dbReference type="Pfam" id="PF00067">
    <property type="entry name" value="p450"/>
    <property type="match status" value="1"/>
</dbReference>
<dbReference type="AlphaFoldDB" id="R8BX73"/>